<evidence type="ECO:0000256" key="1">
    <source>
        <dbReference type="ARBA" id="ARBA00005397"/>
    </source>
</evidence>
<gene>
    <name evidence="2" type="ORF">DEX24_06505</name>
</gene>
<dbReference type="Proteomes" id="UP000245938">
    <property type="component" value="Unassembled WGS sequence"/>
</dbReference>
<evidence type="ECO:0000313" key="2">
    <source>
        <dbReference type="EMBL" id="PWI25850.1"/>
    </source>
</evidence>
<dbReference type="Gene3D" id="3.30.70.1950">
    <property type="match status" value="1"/>
</dbReference>
<dbReference type="PANTHER" id="PTHR39161">
    <property type="entry name" value="ADAPTER PROTEIN MECA"/>
    <property type="match status" value="1"/>
</dbReference>
<sequence>MDIERINENTLKLAISYNDIEERGFTKDEIWYNRDKGEELFWVMMDELNDDQFEINGPLWIQVVAKEVGLELTVTVVSNPGDFFNEAPFDASNKDGQFGNLFDHESIADMKAEFAEEEAVLLEEIVFELAQFDDMIPLAASISESFDAINELYVMDDQYYLYIDLRSLSDIDQQQDYLSPIREFSTPSKKTIHLLQEYGKVIMEVDSFKLTREFF</sequence>
<dbReference type="Pfam" id="PF05389">
    <property type="entry name" value="MecA"/>
    <property type="match status" value="1"/>
</dbReference>
<organism evidence="2 3">
    <name type="scientific">Kurthia sibirica</name>
    <dbReference type="NCBI Taxonomy" id="202750"/>
    <lineage>
        <taxon>Bacteria</taxon>
        <taxon>Bacillati</taxon>
        <taxon>Bacillota</taxon>
        <taxon>Bacilli</taxon>
        <taxon>Bacillales</taxon>
        <taxon>Caryophanaceae</taxon>
        <taxon>Kurthia</taxon>
    </lineage>
</organism>
<protein>
    <submittedName>
        <fullName evidence="2">Adaptor protein</fullName>
    </submittedName>
</protein>
<dbReference type="InterPro" id="IPR038471">
    <property type="entry name" value="MecA_C_sf"/>
</dbReference>
<dbReference type="OrthoDB" id="2360201at2"/>
<comment type="similarity">
    <text evidence="1">Belongs to the MecA family.</text>
</comment>
<dbReference type="RefSeq" id="WP_109305606.1">
    <property type="nucleotide sequence ID" value="NZ_BJUF01000025.1"/>
</dbReference>
<reference evidence="2 3" key="1">
    <citation type="submission" date="2018-05" db="EMBL/GenBank/DDBJ databases">
        <title>Kurthia sibirica genome sequence.</title>
        <authorList>
            <person name="Maclea K.S."/>
            <person name="Goen A.E."/>
        </authorList>
    </citation>
    <scope>NUCLEOTIDE SEQUENCE [LARGE SCALE GENOMIC DNA]</scope>
    <source>
        <strain evidence="2 3">ATCC 49154</strain>
    </source>
</reference>
<dbReference type="AlphaFoldDB" id="A0A2U3AMS6"/>
<comment type="caution">
    <text evidence="2">The sequence shown here is derived from an EMBL/GenBank/DDBJ whole genome shotgun (WGS) entry which is preliminary data.</text>
</comment>
<keyword evidence="3" id="KW-1185">Reference proteome</keyword>
<accession>A0A2U3AMS6</accession>
<dbReference type="PIRSF" id="PIRSF029008">
    <property type="entry name" value="MecA"/>
    <property type="match status" value="1"/>
</dbReference>
<proteinExistence type="inferred from homology"/>
<dbReference type="EMBL" id="QFVR01000006">
    <property type="protein sequence ID" value="PWI25850.1"/>
    <property type="molecule type" value="Genomic_DNA"/>
</dbReference>
<dbReference type="PANTHER" id="PTHR39161:SF1">
    <property type="entry name" value="ADAPTER PROTEIN MECA 1"/>
    <property type="match status" value="1"/>
</dbReference>
<dbReference type="InterPro" id="IPR008681">
    <property type="entry name" value="Neg-reg_MecA"/>
</dbReference>
<evidence type="ECO:0000313" key="3">
    <source>
        <dbReference type="Proteomes" id="UP000245938"/>
    </source>
</evidence>
<name>A0A2U3AMS6_9BACL</name>